<dbReference type="AlphaFoldDB" id="L8E7D1"/>
<protein>
    <submittedName>
        <fullName evidence="1">Alternative protein LY75</fullName>
    </submittedName>
</protein>
<dbReference type="EMBL" id="HF583678">
    <property type="protein sequence ID" value="CCQ43175.1"/>
    <property type="molecule type" value="Genomic_DNA"/>
</dbReference>
<dbReference type="OrthoDB" id="6153550at2759"/>
<sequence>MDMAQQSQMHLMSGRKEAQRKAFVTSLIMRSIPEMGTLMGDLVNFHS</sequence>
<name>L8E7D1_HUMAN</name>
<proteinExistence type="predicted"/>
<organism evidence="1">
    <name type="scientific">Homo sapiens</name>
    <name type="common">Human</name>
    <dbReference type="NCBI Taxonomy" id="9606"/>
    <lineage>
        <taxon>Eukaryota</taxon>
        <taxon>Metazoa</taxon>
        <taxon>Chordata</taxon>
        <taxon>Craniata</taxon>
        <taxon>Vertebrata</taxon>
        <taxon>Euteleostomi</taxon>
        <taxon>Mammalia</taxon>
        <taxon>Eutheria</taxon>
        <taxon>Euarchontoglires</taxon>
        <taxon>Primates</taxon>
        <taxon>Haplorrhini</taxon>
        <taxon>Catarrhini</taxon>
        <taxon>Hominidae</taxon>
        <taxon>Homo</taxon>
    </lineage>
</organism>
<evidence type="ECO:0000313" key="1">
    <source>
        <dbReference type="EMBL" id="CCQ43175.1"/>
    </source>
</evidence>
<accession>L8E7D1</accession>
<reference evidence="1" key="1">
    <citation type="journal article" date="2013" name="PLoS ONE">
        <title>Direct detection of alternative open reading frames translation products in human significantly expands the proteome.</title>
        <authorList>
            <person name="Vanderperre B."/>
            <person name="Lucier J.-F."/>
            <person name="Motard J."/>
            <person name="Tremblay G."/>
            <person name="Vanderperre S."/>
            <person name="Wisztorski M."/>
            <person name="Salzet M."/>
            <person name="Boisvert F.-M."/>
            <person name="Roucou X."/>
        </authorList>
    </citation>
    <scope>NUCLEOTIDE SEQUENCE</scope>
</reference>
<gene>
    <name evidence="1" type="primary">LY75</name>
</gene>